<evidence type="ECO:0000313" key="10">
    <source>
        <dbReference type="EMBL" id="SDC36638.1"/>
    </source>
</evidence>
<evidence type="ECO:0000256" key="3">
    <source>
        <dbReference type="ARBA" id="ARBA00022692"/>
    </source>
</evidence>
<dbReference type="GO" id="GO:0016020">
    <property type="term" value="C:membrane"/>
    <property type="evidence" value="ECO:0007669"/>
    <property type="project" value="UniProtKB-SubCell"/>
</dbReference>
<proteinExistence type="predicted"/>
<feature type="domain" description="ABC transporter" evidence="9">
    <location>
        <begin position="269"/>
        <end position="509"/>
    </location>
</feature>
<reference evidence="10 11" key="1">
    <citation type="submission" date="2016-09" db="EMBL/GenBank/DDBJ databases">
        <authorList>
            <person name="Capua I."/>
            <person name="De Benedictis P."/>
            <person name="Joannis T."/>
            <person name="Lombin L.H."/>
            <person name="Cattoli G."/>
        </authorList>
    </citation>
    <scope>NUCLEOTIDE SEQUENCE [LARGE SCALE GENOMIC DNA]</scope>
    <source>
        <strain evidence="10 11">A7P-90m</strain>
    </source>
</reference>
<dbReference type="EMBL" id="FMYP01000028">
    <property type="protein sequence ID" value="SDC36638.1"/>
    <property type="molecule type" value="Genomic_DNA"/>
</dbReference>
<keyword evidence="2" id="KW-0813">Transport</keyword>
<dbReference type="InterPro" id="IPR003439">
    <property type="entry name" value="ABC_transporter-like_ATP-bd"/>
</dbReference>
<keyword evidence="3 8" id="KW-0812">Transmembrane</keyword>
<comment type="subcellular location">
    <subcellularLocation>
        <location evidence="1">Membrane</location>
        <topology evidence="1">Multi-pass membrane protein</topology>
    </subcellularLocation>
</comment>
<dbReference type="GO" id="GO:0016887">
    <property type="term" value="F:ATP hydrolysis activity"/>
    <property type="evidence" value="ECO:0007669"/>
    <property type="project" value="InterPro"/>
</dbReference>
<feature type="transmembrane region" description="Helical" evidence="8">
    <location>
        <begin position="686"/>
        <end position="708"/>
    </location>
</feature>
<evidence type="ECO:0000256" key="1">
    <source>
        <dbReference type="ARBA" id="ARBA00004141"/>
    </source>
</evidence>
<feature type="transmembrane region" description="Helical" evidence="8">
    <location>
        <begin position="714"/>
        <end position="731"/>
    </location>
</feature>
<accession>A0A1G6L0N2</accession>
<dbReference type="Gene3D" id="3.40.50.300">
    <property type="entry name" value="P-loop containing nucleotide triphosphate hydrolases"/>
    <property type="match status" value="1"/>
</dbReference>
<feature type="transmembrane region" description="Helical" evidence="8">
    <location>
        <begin position="641"/>
        <end position="662"/>
    </location>
</feature>
<dbReference type="SUPFAM" id="SSF52540">
    <property type="entry name" value="P-loop containing nucleoside triphosphate hydrolases"/>
    <property type="match status" value="1"/>
</dbReference>
<dbReference type="PANTHER" id="PTHR48041">
    <property type="entry name" value="ABC TRANSPORTER G FAMILY MEMBER 28"/>
    <property type="match status" value="1"/>
</dbReference>
<evidence type="ECO:0000259" key="9">
    <source>
        <dbReference type="PROSITE" id="PS50893"/>
    </source>
</evidence>
<dbReference type="Proteomes" id="UP000199452">
    <property type="component" value="Unassembled WGS sequence"/>
</dbReference>
<dbReference type="STRING" id="1640674.SAMN05216323_102811"/>
<evidence type="ECO:0000256" key="2">
    <source>
        <dbReference type="ARBA" id="ARBA00022448"/>
    </source>
</evidence>
<dbReference type="InterPro" id="IPR050352">
    <property type="entry name" value="ABCG_transporters"/>
</dbReference>
<dbReference type="InterPro" id="IPR017871">
    <property type="entry name" value="ABC_transporter-like_CS"/>
</dbReference>
<protein>
    <submittedName>
        <fullName evidence="10">ABC-type multidrug transport system, ATPase component</fullName>
    </submittedName>
</protein>
<dbReference type="SMART" id="SM00382">
    <property type="entry name" value="AAA"/>
    <property type="match status" value="1"/>
</dbReference>
<dbReference type="InterPro" id="IPR013525">
    <property type="entry name" value="ABC2_TM"/>
</dbReference>
<keyword evidence="6 8" id="KW-1133">Transmembrane helix</keyword>
<evidence type="ECO:0000256" key="5">
    <source>
        <dbReference type="ARBA" id="ARBA00022840"/>
    </source>
</evidence>
<keyword evidence="4" id="KW-0547">Nucleotide-binding</keyword>
<name>A0A1G6L0N2_9BACT</name>
<dbReference type="InterPro" id="IPR027417">
    <property type="entry name" value="P-loop_NTPase"/>
</dbReference>
<dbReference type="InterPro" id="IPR003593">
    <property type="entry name" value="AAA+_ATPase"/>
</dbReference>
<organism evidence="10 11">
    <name type="scientific">Williamwhitmania taraxaci</name>
    <dbReference type="NCBI Taxonomy" id="1640674"/>
    <lineage>
        <taxon>Bacteria</taxon>
        <taxon>Pseudomonadati</taxon>
        <taxon>Bacteroidota</taxon>
        <taxon>Bacteroidia</taxon>
        <taxon>Bacteroidales</taxon>
        <taxon>Williamwhitmaniaceae</taxon>
        <taxon>Williamwhitmania</taxon>
    </lineage>
</organism>
<evidence type="ECO:0000256" key="4">
    <source>
        <dbReference type="ARBA" id="ARBA00022741"/>
    </source>
</evidence>
<dbReference type="GO" id="GO:0140359">
    <property type="term" value="F:ABC-type transporter activity"/>
    <property type="evidence" value="ECO:0007669"/>
    <property type="project" value="InterPro"/>
</dbReference>
<dbReference type="SUPFAM" id="SSF158682">
    <property type="entry name" value="TerB-like"/>
    <property type="match status" value="1"/>
</dbReference>
<sequence>MNESVLNALMQLFALIANENGSTVSSRGKKIVASYLNQHIGIEHTNDYLKLFEDYFSFYQQELESIDATVGVAVEGTLVVRQAAKICEHITKSLPKTERIMVFIRLLEFIHVDGIITAQEEHFVHVVAQNFNIEAKEFENIYQFIISPFKNNIPRNQLLIVSNSDQLHVEDLEGLWVESNRPREEERKLIIRSNLEGSIFILKLETINQFLLQYFGTGNIQLNNKPLKSGVSYIIDTGNIIKVPDNEPIYFREIESALFIQPGSSSIIFSAENLNFRFKNTQNGVRDFSFWEESGQVIGVMGGSGVGKSTLLNLLNGKLEPKSGHVMVNGYDVHREHYRLEGVIGFVPQDDLLFEELTVYQNLYYNAKLCFSNFSEYKLRETVERIIRDFDLDDIRDLVVGSPLNKTISGGQRKRVNIALELMREPSVLMVDEPTSGLSSQDSVMVMDLLKAQARKGKLVIVNIHQPSSRIFKMFDKLWIFDRGGYPIYQGNPLDAIVYFKRMITQVNPTETECPYCGHVHPEQLLEIIEAKEVDREGRFTRKRRKSPQEWHALYTEHLLNKVRPKEVKRIIPKNFFNIPNIEVQMQIFFLRNLLSKISNKQYMFINLLEAPILALILGYFTKFAAGPAYVFSDNKNFPAFLFMSVVVALFLGLTVSAEEIIRDRKILERESFLNLSRFSYLNSKILYLFALSAIQMLLYVAVAGYILEIQGLLPIYWLILFTLCCFANMLGLNISAGLNSVVAIYILIPLILVPQLLLSGTIVPFDNLHRKLTDKIYVPFVGDIMVSRWAFEALAVVQFKENAYEKHFFPYELQISTAAYNTSYLIPKVQNKLDESIRLKSANNNGVGLSDRLVVIKNELTKLQVESGKPPFEYLEKLSPAEFSEDVFEEAVGYLFFLKKYYYEKADSATKQKDSVYNHLLATIGSDGFLKLKRDYHNKALADYVLNSQELEKMVEVPTQIVRKKDPIFMMPTMNWGRAQFYAPMKKFNNQYVDTVWFNIAFIWIFTLFFAVTLQFDILRRVITYFNNLRLRRTQRE</sequence>
<dbReference type="AlphaFoldDB" id="A0A1G6L0N2"/>
<keyword evidence="5" id="KW-0067">ATP-binding</keyword>
<dbReference type="RefSeq" id="WP_092438036.1">
    <property type="nucleotide sequence ID" value="NZ_FMYP01000028.1"/>
</dbReference>
<keyword evidence="7 8" id="KW-0472">Membrane</keyword>
<dbReference type="PROSITE" id="PS50893">
    <property type="entry name" value="ABC_TRANSPORTER_2"/>
    <property type="match status" value="1"/>
</dbReference>
<feature type="transmembrane region" description="Helical" evidence="8">
    <location>
        <begin position="743"/>
        <end position="766"/>
    </location>
</feature>
<gene>
    <name evidence="10" type="ORF">SAMN05216323_102811</name>
</gene>
<evidence type="ECO:0000256" key="8">
    <source>
        <dbReference type="SAM" id="Phobius"/>
    </source>
</evidence>
<evidence type="ECO:0000256" key="7">
    <source>
        <dbReference type="ARBA" id="ARBA00023136"/>
    </source>
</evidence>
<dbReference type="GO" id="GO:0005524">
    <property type="term" value="F:ATP binding"/>
    <property type="evidence" value="ECO:0007669"/>
    <property type="project" value="UniProtKB-KW"/>
</dbReference>
<evidence type="ECO:0000256" key="6">
    <source>
        <dbReference type="ARBA" id="ARBA00022989"/>
    </source>
</evidence>
<dbReference type="Pfam" id="PF00005">
    <property type="entry name" value="ABC_tran"/>
    <property type="match status" value="1"/>
</dbReference>
<dbReference type="OrthoDB" id="9804819at2"/>
<dbReference type="Pfam" id="PF01061">
    <property type="entry name" value="ABC2_membrane"/>
    <property type="match status" value="1"/>
</dbReference>
<dbReference type="InterPro" id="IPR029024">
    <property type="entry name" value="TerB-like"/>
</dbReference>
<feature type="transmembrane region" description="Helical" evidence="8">
    <location>
        <begin position="997"/>
        <end position="1017"/>
    </location>
</feature>
<dbReference type="PROSITE" id="PS00211">
    <property type="entry name" value="ABC_TRANSPORTER_1"/>
    <property type="match status" value="1"/>
</dbReference>
<dbReference type="PANTHER" id="PTHR48041:SF139">
    <property type="entry name" value="PROTEIN SCARLET"/>
    <property type="match status" value="1"/>
</dbReference>
<keyword evidence="11" id="KW-1185">Reference proteome</keyword>
<evidence type="ECO:0000313" key="11">
    <source>
        <dbReference type="Proteomes" id="UP000199452"/>
    </source>
</evidence>